<dbReference type="EMBL" id="VFLP01000052">
    <property type="protein sequence ID" value="TRX90791.1"/>
    <property type="molecule type" value="Genomic_DNA"/>
</dbReference>
<evidence type="ECO:0000313" key="3">
    <source>
        <dbReference type="Proteomes" id="UP000319160"/>
    </source>
</evidence>
<organism evidence="2 3">
    <name type="scientific">Xylaria flabelliformis</name>
    <dbReference type="NCBI Taxonomy" id="2512241"/>
    <lineage>
        <taxon>Eukaryota</taxon>
        <taxon>Fungi</taxon>
        <taxon>Dikarya</taxon>
        <taxon>Ascomycota</taxon>
        <taxon>Pezizomycotina</taxon>
        <taxon>Sordariomycetes</taxon>
        <taxon>Xylariomycetidae</taxon>
        <taxon>Xylariales</taxon>
        <taxon>Xylariaceae</taxon>
        <taxon>Xylaria</taxon>
    </lineage>
</organism>
<comment type="caution">
    <text evidence="2">The sequence shown here is derived from an EMBL/GenBank/DDBJ whole genome shotgun (WGS) entry which is preliminary data.</text>
</comment>
<reference evidence="3" key="1">
    <citation type="submission" date="2019-06" db="EMBL/GenBank/DDBJ databases">
        <title>Draft genome sequence of the griseofulvin-producing fungus Xylaria cubensis strain G536.</title>
        <authorList>
            <person name="Mead M.E."/>
            <person name="Raja H.A."/>
            <person name="Steenwyk J.L."/>
            <person name="Knowles S.L."/>
            <person name="Oberlies N.H."/>
            <person name="Rokas A."/>
        </authorList>
    </citation>
    <scope>NUCLEOTIDE SEQUENCE [LARGE SCALE GENOMIC DNA]</scope>
    <source>
        <strain evidence="3">G536</strain>
    </source>
</reference>
<protein>
    <recommendedName>
        <fullName evidence="4">AA1-like domain-containing protein</fullName>
    </recommendedName>
</protein>
<feature type="signal peptide" evidence="1">
    <location>
        <begin position="1"/>
        <end position="17"/>
    </location>
</feature>
<sequence>MRLFIATLFSLAPLSSSSPTVYPEILRPTNLVFIPTAVSGNVDCSAASSNTVFQLTFISYGNWTALPAQEENPIQHLESISFAVSNLANGVSTVCAFSVSDTLPAKLEAREDPTSSMNSLPFVGESFRTATAAASDDGVISNRKAAGQSGIGAAWQACADRKDTDGKHRFTIATGAAFGLSERSLSVNQTWFCHDDAERLVAFTGVANTTLNLTCFDSEVSGYHLQNCTSVDLALPVKLL</sequence>
<evidence type="ECO:0000256" key="1">
    <source>
        <dbReference type="SAM" id="SignalP"/>
    </source>
</evidence>
<gene>
    <name evidence="2" type="ORF">FHL15_008370</name>
</gene>
<dbReference type="OrthoDB" id="4767344at2759"/>
<proteinExistence type="predicted"/>
<dbReference type="Proteomes" id="UP000319160">
    <property type="component" value="Unassembled WGS sequence"/>
</dbReference>
<evidence type="ECO:0000313" key="2">
    <source>
        <dbReference type="EMBL" id="TRX90791.1"/>
    </source>
</evidence>
<keyword evidence="1" id="KW-0732">Signal</keyword>
<name>A0A553HS75_9PEZI</name>
<accession>A0A553HS75</accession>
<evidence type="ECO:0008006" key="4">
    <source>
        <dbReference type="Google" id="ProtNLM"/>
    </source>
</evidence>
<keyword evidence="3" id="KW-1185">Reference proteome</keyword>
<feature type="chain" id="PRO_5021940424" description="AA1-like domain-containing protein" evidence="1">
    <location>
        <begin position="18"/>
        <end position="240"/>
    </location>
</feature>
<dbReference type="AlphaFoldDB" id="A0A553HS75"/>